<dbReference type="Proteomes" id="UP000759537">
    <property type="component" value="Unassembled WGS sequence"/>
</dbReference>
<gene>
    <name evidence="2" type="ORF">DFH94DRAFT_718399</name>
</gene>
<proteinExistence type="predicted"/>
<accession>A0A9P5N373</accession>
<feature type="compositionally biased region" description="Acidic residues" evidence="1">
    <location>
        <begin position="210"/>
        <end position="221"/>
    </location>
</feature>
<protein>
    <submittedName>
        <fullName evidence="2">Uncharacterized protein</fullName>
    </submittedName>
</protein>
<dbReference type="InterPro" id="IPR053729">
    <property type="entry name" value="MAD2L1BP_domain_sf"/>
</dbReference>
<dbReference type="EMBL" id="WHVB01000003">
    <property type="protein sequence ID" value="KAF8485112.1"/>
    <property type="molecule type" value="Genomic_DNA"/>
</dbReference>
<evidence type="ECO:0000256" key="1">
    <source>
        <dbReference type="SAM" id="MobiDB-lite"/>
    </source>
</evidence>
<dbReference type="AlphaFoldDB" id="A0A9P5N373"/>
<name>A0A9P5N373_9AGAM</name>
<feature type="compositionally biased region" description="Low complexity" evidence="1">
    <location>
        <begin position="255"/>
        <end position="295"/>
    </location>
</feature>
<comment type="caution">
    <text evidence="2">The sequence shown here is derived from an EMBL/GenBank/DDBJ whole genome shotgun (WGS) entry which is preliminary data.</text>
</comment>
<evidence type="ECO:0000313" key="3">
    <source>
        <dbReference type="Proteomes" id="UP000759537"/>
    </source>
</evidence>
<evidence type="ECO:0000313" key="2">
    <source>
        <dbReference type="EMBL" id="KAF8485112.1"/>
    </source>
</evidence>
<dbReference type="Gene3D" id="3.30.900.20">
    <property type="match status" value="1"/>
</dbReference>
<reference evidence="2" key="1">
    <citation type="submission" date="2019-10" db="EMBL/GenBank/DDBJ databases">
        <authorList>
            <consortium name="DOE Joint Genome Institute"/>
            <person name="Kuo A."/>
            <person name="Miyauchi S."/>
            <person name="Kiss E."/>
            <person name="Drula E."/>
            <person name="Kohler A."/>
            <person name="Sanchez-Garcia M."/>
            <person name="Andreopoulos B."/>
            <person name="Barry K.W."/>
            <person name="Bonito G."/>
            <person name="Buee M."/>
            <person name="Carver A."/>
            <person name="Chen C."/>
            <person name="Cichocki N."/>
            <person name="Clum A."/>
            <person name="Culley D."/>
            <person name="Crous P.W."/>
            <person name="Fauchery L."/>
            <person name="Girlanda M."/>
            <person name="Hayes R."/>
            <person name="Keri Z."/>
            <person name="LaButti K."/>
            <person name="Lipzen A."/>
            <person name="Lombard V."/>
            <person name="Magnuson J."/>
            <person name="Maillard F."/>
            <person name="Morin E."/>
            <person name="Murat C."/>
            <person name="Nolan M."/>
            <person name="Ohm R."/>
            <person name="Pangilinan J."/>
            <person name="Pereira M."/>
            <person name="Perotto S."/>
            <person name="Peter M."/>
            <person name="Riley R."/>
            <person name="Sitrit Y."/>
            <person name="Stielow B."/>
            <person name="Szollosi G."/>
            <person name="Zifcakova L."/>
            <person name="Stursova M."/>
            <person name="Spatafora J.W."/>
            <person name="Tedersoo L."/>
            <person name="Vaario L.-M."/>
            <person name="Yamada A."/>
            <person name="Yan M."/>
            <person name="Wang P."/>
            <person name="Xu J."/>
            <person name="Bruns T."/>
            <person name="Baldrian P."/>
            <person name="Vilgalys R."/>
            <person name="Henrissat B."/>
            <person name="Grigoriev I.V."/>
            <person name="Hibbett D."/>
            <person name="Nagy L.G."/>
            <person name="Martin F.M."/>
        </authorList>
    </citation>
    <scope>NUCLEOTIDE SEQUENCE</scope>
    <source>
        <strain evidence="2">Prilba</strain>
    </source>
</reference>
<keyword evidence="3" id="KW-1185">Reference proteome</keyword>
<feature type="compositionally biased region" description="Pro residues" evidence="1">
    <location>
        <begin position="245"/>
        <end position="254"/>
    </location>
</feature>
<sequence>MPTLTPSYLPPPATTAFPSPPCTFSNGTCPSGATRPLHTPTSPEQEVVAHRLDVPLARKRTLKIPFVKLETPAIQEDMAASLAVALLGHVLFLKSQVPFPIAQLARIPGASSASRAAKKRSDMINAFDELSSHLHTTFSALSTALARNPTHRSTDTVYLALVLGPTIGAAKARVVLALEGLEVKVWGMREDIEEALLASEGSRERHSDEDYSSDDGSEAADDSTHGGTEEDTDSDVGDAEESPPASEPPSPRSPSPSLEEPSRPSSPAPASSIKRPLRPSLSPNSSQSSSASRPHLAPKPERTHAEGQQALRAAERLLARTLVNAYAEGGGMAAELAPTQTHILLRAPRRFSHPTWLPRQNVCRSMDSMLRDFLVESGLDGALSTEGDGKPRRRGAAGVKTEGVLIGCQTIPENSISHSISPVPTTTTEASEEDELIWWAWDGKLIGFTEW</sequence>
<organism evidence="2 3">
    <name type="scientific">Russula ochroleuca</name>
    <dbReference type="NCBI Taxonomy" id="152965"/>
    <lineage>
        <taxon>Eukaryota</taxon>
        <taxon>Fungi</taxon>
        <taxon>Dikarya</taxon>
        <taxon>Basidiomycota</taxon>
        <taxon>Agaricomycotina</taxon>
        <taxon>Agaricomycetes</taxon>
        <taxon>Russulales</taxon>
        <taxon>Russulaceae</taxon>
        <taxon>Russula</taxon>
    </lineage>
</organism>
<feature type="compositionally biased region" description="Acidic residues" evidence="1">
    <location>
        <begin position="229"/>
        <end position="241"/>
    </location>
</feature>
<feature type="region of interest" description="Disordered" evidence="1">
    <location>
        <begin position="198"/>
        <end position="308"/>
    </location>
</feature>
<reference evidence="2" key="2">
    <citation type="journal article" date="2020" name="Nat. Commun.">
        <title>Large-scale genome sequencing of mycorrhizal fungi provides insights into the early evolution of symbiotic traits.</title>
        <authorList>
            <person name="Miyauchi S."/>
            <person name="Kiss E."/>
            <person name="Kuo A."/>
            <person name="Drula E."/>
            <person name="Kohler A."/>
            <person name="Sanchez-Garcia M."/>
            <person name="Morin E."/>
            <person name="Andreopoulos B."/>
            <person name="Barry K.W."/>
            <person name="Bonito G."/>
            <person name="Buee M."/>
            <person name="Carver A."/>
            <person name="Chen C."/>
            <person name="Cichocki N."/>
            <person name="Clum A."/>
            <person name="Culley D."/>
            <person name="Crous P.W."/>
            <person name="Fauchery L."/>
            <person name="Girlanda M."/>
            <person name="Hayes R.D."/>
            <person name="Keri Z."/>
            <person name="LaButti K."/>
            <person name="Lipzen A."/>
            <person name="Lombard V."/>
            <person name="Magnuson J."/>
            <person name="Maillard F."/>
            <person name="Murat C."/>
            <person name="Nolan M."/>
            <person name="Ohm R.A."/>
            <person name="Pangilinan J."/>
            <person name="Pereira M.F."/>
            <person name="Perotto S."/>
            <person name="Peter M."/>
            <person name="Pfister S."/>
            <person name="Riley R."/>
            <person name="Sitrit Y."/>
            <person name="Stielow J.B."/>
            <person name="Szollosi G."/>
            <person name="Zifcakova L."/>
            <person name="Stursova M."/>
            <person name="Spatafora J.W."/>
            <person name="Tedersoo L."/>
            <person name="Vaario L.M."/>
            <person name="Yamada A."/>
            <person name="Yan M."/>
            <person name="Wang P."/>
            <person name="Xu J."/>
            <person name="Bruns T."/>
            <person name="Baldrian P."/>
            <person name="Vilgalys R."/>
            <person name="Dunand C."/>
            <person name="Henrissat B."/>
            <person name="Grigoriev I.V."/>
            <person name="Hibbett D."/>
            <person name="Nagy L.G."/>
            <person name="Martin F.M."/>
        </authorList>
    </citation>
    <scope>NUCLEOTIDE SEQUENCE</scope>
    <source>
        <strain evidence="2">Prilba</strain>
    </source>
</reference>
<dbReference type="OrthoDB" id="2387165at2759"/>